<evidence type="ECO:0000256" key="1">
    <source>
        <dbReference type="ARBA" id="ARBA00004123"/>
    </source>
</evidence>
<keyword evidence="3" id="KW-0832">Ubl conjugation</keyword>
<evidence type="ECO:0000313" key="7">
    <source>
        <dbReference type="EMBL" id="MQL88816.1"/>
    </source>
</evidence>
<evidence type="ECO:0000256" key="4">
    <source>
        <dbReference type="ARBA" id="ARBA00023242"/>
    </source>
</evidence>
<dbReference type="AlphaFoldDB" id="A0A843V155"/>
<evidence type="ECO:0000256" key="5">
    <source>
        <dbReference type="ARBA" id="ARBA00093456"/>
    </source>
</evidence>
<comment type="caution">
    <text evidence="7">The sequence shown here is derived from an EMBL/GenBank/DDBJ whole genome shotgun (WGS) entry which is preliminary data.</text>
</comment>
<accession>A0A843V155</accession>
<feature type="region of interest" description="Disordered" evidence="6">
    <location>
        <begin position="57"/>
        <end position="79"/>
    </location>
</feature>
<gene>
    <name evidence="7" type="ORF">Taro_021381</name>
</gene>
<protein>
    <submittedName>
        <fullName evidence="7">Uncharacterized protein</fullName>
    </submittedName>
</protein>
<dbReference type="GO" id="GO:0070182">
    <property type="term" value="F:DNA polymerase binding"/>
    <property type="evidence" value="ECO:0007669"/>
    <property type="project" value="TreeGrafter"/>
</dbReference>
<evidence type="ECO:0000256" key="2">
    <source>
        <dbReference type="ARBA" id="ARBA00022499"/>
    </source>
</evidence>
<dbReference type="GO" id="GO:0031573">
    <property type="term" value="P:mitotic intra-S DNA damage checkpoint signaling"/>
    <property type="evidence" value="ECO:0007669"/>
    <property type="project" value="TreeGrafter"/>
</dbReference>
<dbReference type="GO" id="GO:0007129">
    <property type="term" value="P:homologous chromosome pairing at meiosis"/>
    <property type="evidence" value="ECO:0007669"/>
    <property type="project" value="TreeGrafter"/>
</dbReference>
<dbReference type="PANTHER" id="PTHR32086:SF0">
    <property type="entry name" value="FANCONI ANEMIA GROUP D2 PROTEIN"/>
    <property type="match status" value="1"/>
</dbReference>
<dbReference type="PANTHER" id="PTHR32086">
    <property type="entry name" value="FANCONI ANEMIA GROUP D2 PROTEIN"/>
    <property type="match status" value="1"/>
</dbReference>
<feature type="compositionally biased region" description="Low complexity" evidence="6">
    <location>
        <begin position="93"/>
        <end position="111"/>
    </location>
</feature>
<comment type="subcellular location">
    <subcellularLocation>
        <location evidence="1">Nucleus</location>
    </subcellularLocation>
</comment>
<dbReference type="Pfam" id="PF14631">
    <property type="entry name" value="FancD2"/>
    <property type="match status" value="1"/>
</dbReference>
<feature type="compositionally biased region" description="Polar residues" evidence="6">
    <location>
        <begin position="555"/>
        <end position="566"/>
    </location>
</feature>
<name>A0A843V155_COLES</name>
<dbReference type="OrthoDB" id="27031at2759"/>
<dbReference type="EMBL" id="NMUH01001093">
    <property type="protein sequence ID" value="MQL88816.1"/>
    <property type="molecule type" value="Genomic_DNA"/>
</dbReference>
<sequence>MESLLNAVLKLNPISLPELHFHTELSVSPSVGKLNHLWHKEDKNECYTMLESASLGSKRKHKRKSSVSEKSDSNGKLRQPTIVDALKKAGIPVSQEVSSSGSSRPSGEKISQCAEHQDFHSNELGLVELSAVPTMLDAQKSKFRALHVDCLSMLCFSKHIQASCCSDPSAELSLHLYLLRDFHNKLDSLYPSSKPSKIPCSVKALPSLSKITSSEFLRKVRPLFPSLRKHLDAAMSLLREACLISFSLASEVLVTLESLVNSIPRFLKSLDGNGKKNSVQISQAVFLHLQTRLGASARKLLSSDWVPEGYENGRKDKGDILSRVLQVYLKNNKSPTELLVELACSRFLQDPSCKSKNTLDAANDFPTLCPAMFVVWYKTLVRDTGLPKSKIDVAHDNVKDILGKLQQSVDVVVSLVNMCKAHNKAMVHAMAVKYGGQFVDIFLKEAHYQMHNDSVIQMVKELQKATRTIQILCSEAKGSKRTMVTSKVPATKRSLERFLFRVKALLHNTSNGCTFWMGNLKHKDLFGQVVSSQVYANEDEEAPHQVEPDPGDSAASDSQQGNVMEE</sequence>
<keyword evidence="4" id="KW-0539">Nucleus</keyword>
<dbReference type="GO" id="GO:0000793">
    <property type="term" value="C:condensed chromosome"/>
    <property type="evidence" value="ECO:0007669"/>
    <property type="project" value="TreeGrafter"/>
</dbReference>
<feature type="region of interest" description="Disordered" evidence="6">
    <location>
        <begin position="93"/>
        <end position="112"/>
    </location>
</feature>
<keyword evidence="2" id="KW-1017">Isopeptide bond</keyword>
<feature type="compositionally biased region" description="Basic and acidic residues" evidence="6">
    <location>
        <begin position="66"/>
        <end position="75"/>
    </location>
</feature>
<dbReference type="GO" id="GO:0036297">
    <property type="term" value="P:interstrand cross-link repair"/>
    <property type="evidence" value="ECO:0007669"/>
    <property type="project" value="TreeGrafter"/>
</dbReference>
<proteinExistence type="inferred from homology"/>
<dbReference type="GO" id="GO:0005634">
    <property type="term" value="C:nucleus"/>
    <property type="evidence" value="ECO:0007669"/>
    <property type="project" value="UniProtKB-SubCell"/>
</dbReference>
<dbReference type="GO" id="GO:1990918">
    <property type="term" value="P:double-strand break repair involved in meiotic recombination"/>
    <property type="evidence" value="ECO:0007669"/>
    <property type="project" value="TreeGrafter"/>
</dbReference>
<evidence type="ECO:0000256" key="6">
    <source>
        <dbReference type="SAM" id="MobiDB-lite"/>
    </source>
</evidence>
<dbReference type="InterPro" id="IPR029448">
    <property type="entry name" value="FANCD2"/>
</dbReference>
<feature type="region of interest" description="Disordered" evidence="6">
    <location>
        <begin position="537"/>
        <end position="566"/>
    </location>
</feature>
<comment type="similarity">
    <text evidence="5">Belongs to the Fanconi anemia protein FANCD2 family.</text>
</comment>
<reference evidence="7" key="1">
    <citation type="submission" date="2017-07" db="EMBL/GenBank/DDBJ databases">
        <title>Taro Niue Genome Assembly and Annotation.</title>
        <authorList>
            <person name="Atibalentja N."/>
            <person name="Keating K."/>
            <person name="Fields C.J."/>
        </authorList>
    </citation>
    <scope>NUCLEOTIDE SEQUENCE</scope>
    <source>
        <strain evidence="7">Niue_2</strain>
        <tissue evidence="7">Leaf</tissue>
    </source>
</reference>
<dbReference type="Proteomes" id="UP000652761">
    <property type="component" value="Unassembled WGS sequence"/>
</dbReference>
<evidence type="ECO:0000256" key="3">
    <source>
        <dbReference type="ARBA" id="ARBA00022843"/>
    </source>
</evidence>
<organism evidence="7 8">
    <name type="scientific">Colocasia esculenta</name>
    <name type="common">Wild taro</name>
    <name type="synonym">Arum esculentum</name>
    <dbReference type="NCBI Taxonomy" id="4460"/>
    <lineage>
        <taxon>Eukaryota</taxon>
        <taxon>Viridiplantae</taxon>
        <taxon>Streptophyta</taxon>
        <taxon>Embryophyta</taxon>
        <taxon>Tracheophyta</taxon>
        <taxon>Spermatophyta</taxon>
        <taxon>Magnoliopsida</taxon>
        <taxon>Liliopsida</taxon>
        <taxon>Araceae</taxon>
        <taxon>Aroideae</taxon>
        <taxon>Colocasieae</taxon>
        <taxon>Colocasia</taxon>
    </lineage>
</organism>
<keyword evidence="8" id="KW-1185">Reference proteome</keyword>
<evidence type="ECO:0000313" key="8">
    <source>
        <dbReference type="Proteomes" id="UP000652761"/>
    </source>
</evidence>